<dbReference type="PANTHER" id="PTHR28026">
    <property type="entry name" value="DUF962 DOMAIN PROTEIN (AFU_ORTHOLOGUE AFUA_8G05310)"/>
    <property type="match status" value="1"/>
</dbReference>
<feature type="transmembrane region" description="Helical" evidence="1">
    <location>
        <begin position="107"/>
        <end position="127"/>
    </location>
</feature>
<accession>A0A642UTD9</accession>
<evidence type="ECO:0000256" key="1">
    <source>
        <dbReference type="SAM" id="Phobius"/>
    </source>
</evidence>
<comment type="caution">
    <text evidence="2">The sequence shown here is derived from an EMBL/GenBank/DDBJ whole genome shotgun (WGS) entry which is preliminary data.</text>
</comment>
<evidence type="ECO:0000313" key="3">
    <source>
        <dbReference type="Proteomes" id="UP000449547"/>
    </source>
</evidence>
<proteinExistence type="predicted"/>
<dbReference type="AlphaFoldDB" id="A0A642UTD9"/>
<feature type="transmembrane region" description="Helical" evidence="1">
    <location>
        <begin position="54"/>
        <end position="71"/>
    </location>
</feature>
<dbReference type="VEuPathDB" id="FungiDB:DIURU_001521"/>
<organism evidence="2 3">
    <name type="scientific">Diutina rugosa</name>
    <name type="common">Yeast</name>
    <name type="synonym">Candida rugosa</name>
    <dbReference type="NCBI Taxonomy" id="5481"/>
    <lineage>
        <taxon>Eukaryota</taxon>
        <taxon>Fungi</taxon>
        <taxon>Dikarya</taxon>
        <taxon>Ascomycota</taxon>
        <taxon>Saccharomycotina</taxon>
        <taxon>Pichiomycetes</taxon>
        <taxon>Debaryomycetaceae</taxon>
        <taxon>Diutina</taxon>
    </lineage>
</organism>
<dbReference type="GeneID" id="54780174"/>
<dbReference type="Proteomes" id="UP000449547">
    <property type="component" value="Unassembled WGS sequence"/>
</dbReference>
<dbReference type="GO" id="GO:0046521">
    <property type="term" value="P:sphingoid catabolic process"/>
    <property type="evidence" value="ECO:0007669"/>
    <property type="project" value="TreeGrafter"/>
</dbReference>
<dbReference type="PANTHER" id="PTHR28026:SF9">
    <property type="entry name" value="2-HYDROXY-PALMITIC ACID DIOXYGENASE MPO1"/>
    <property type="match status" value="1"/>
</dbReference>
<dbReference type="OrthoDB" id="2124888at2759"/>
<keyword evidence="1" id="KW-1133">Transmembrane helix</keyword>
<keyword evidence="3" id="KW-1185">Reference proteome</keyword>
<dbReference type="OMA" id="IQFIGHY"/>
<reference evidence="2 3" key="1">
    <citation type="submission" date="2019-07" db="EMBL/GenBank/DDBJ databases">
        <title>Genome assembly of two rare yeast pathogens: Diutina rugosa and Trichomonascus ciferrii.</title>
        <authorList>
            <person name="Mixao V."/>
            <person name="Saus E."/>
            <person name="Hansen A."/>
            <person name="Lass-Flor C."/>
            <person name="Gabaldon T."/>
        </authorList>
    </citation>
    <scope>NUCLEOTIDE SEQUENCE [LARGE SCALE GENOMIC DNA]</scope>
    <source>
        <strain evidence="2 3">CBS 613</strain>
    </source>
</reference>
<protein>
    <submittedName>
        <fullName evidence="2">Uncharacterized protein</fullName>
    </submittedName>
</protein>
<dbReference type="GO" id="GO:0016020">
    <property type="term" value="C:membrane"/>
    <property type="evidence" value="ECO:0007669"/>
    <property type="project" value="GOC"/>
</dbReference>
<dbReference type="InterPro" id="IPR009305">
    <property type="entry name" value="Mpo1-like"/>
</dbReference>
<evidence type="ECO:0000313" key="2">
    <source>
        <dbReference type="EMBL" id="KAA8905093.1"/>
    </source>
</evidence>
<dbReference type="EMBL" id="SWFT01000050">
    <property type="protein sequence ID" value="KAA8905093.1"/>
    <property type="molecule type" value="Genomic_DNA"/>
</dbReference>
<feature type="transmembrane region" description="Helical" evidence="1">
    <location>
        <begin position="139"/>
        <end position="160"/>
    </location>
</feature>
<keyword evidence="1" id="KW-0812">Transmembrane</keyword>
<dbReference type="GO" id="GO:0005783">
    <property type="term" value="C:endoplasmic reticulum"/>
    <property type="evidence" value="ECO:0007669"/>
    <property type="project" value="TreeGrafter"/>
</dbReference>
<keyword evidence="1" id="KW-0472">Membrane</keyword>
<sequence length="186" mass="20907">MAGLFDLKGHLVFYRSYHFNHTNVAIHLACIPVILLSAITLLQRYEVVGPAHPYVTLGGLVAWSYGIYYVLLDWKCGIPSMAVLVTFYNFIRQYYIGQDAAGQSHTIQVAAIAHVVSWLAQFYGHGVHEKRAPALLDNLLQALVLAPFFVAFEIAFALGLRKDLKKQMDNEAGKRIAEFKLRKKAQ</sequence>
<dbReference type="RefSeq" id="XP_034013479.1">
    <property type="nucleotide sequence ID" value="XM_034154074.1"/>
</dbReference>
<feature type="transmembrane region" description="Helical" evidence="1">
    <location>
        <begin position="24"/>
        <end position="42"/>
    </location>
</feature>
<name>A0A642UTD9_DIURU</name>
<gene>
    <name evidence="2" type="ORF">DIURU_001521</name>
</gene>
<dbReference type="Pfam" id="PF06127">
    <property type="entry name" value="Mpo1-like"/>
    <property type="match status" value="1"/>
</dbReference>